<dbReference type="RefSeq" id="XP_016761477.1">
    <property type="nucleotide sequence ID" value="XM_016905081.1"/>
</dbReference>
<evidence type="ECO:0000313" key="2">
    <source>
        <dbReference type="EMBL" id="EMF13356.1"/>
    </source>
</evidence>
<evidence type="ECO:0000256" key="1">
    <source>
        <dbReference type="SAM" id="MobiDB-lite"/>
    </source>
</evidence>
<gene>
    <name evidence="2" type="ORF">SEPMUDRAFT_148687</name>
</gene>
<feature type="region of interest" description="Disordered" evidence="1">
    <location>
        <begin position="295"/>
        <end position="326"/>
    </location>
</feature>
<keyword evidence="3" id="KW-1185">Reference proteome</keyword>
<organism evidence="2 3">
    <name type="scientific">Sphaerulina musiva (strain SO2202)</name>
    <name type="common">Poplar stem canker fungus</name>
    <name type="synonym">Septoria musiva</name>
    <dbReference type="NCBI Taxonomy" id="692275"/>
    <lineage>
        <taxon>Eukaryota</taxon>
        <taxon>Fungi</taxon>
        <taxon>Dikarya</taxon>
        <taxon>Ascomycota</taxon>
        <taxon>Pezizomycotina</taxon>
        <taxon>Dothideomycetes</taxon>
        <taxon>Dothideomycetidae</taxon>
        <taxon>Mycosphaerellales</taxon>
        <taxon>Mycosphaerellaceae</taxon>
        <taxon>Sphaerulina</taxon>
    </lineage>
</organism>
<sequence length="326" mass="37155">MPSPALGEQQQRSLTWPPTTLRHSTVDVDAKYMPATTPTIHPIIMPSTTKRKPLRPDSFEDEIDQDPAAHFLSPVKMVYEYDDWAEESDNDNTEDVAWDAGIVDFAHFHSDRQQAQAGHTTSLPTDRWDSLLASQHSALQRAMQRNRSSRPEPTRNRIWTPPAEDVPHLTPDNSPNLRDSFDMERYCGRPAAAAAARPSIPNYLQSNFTPAEELSDDDDYDDDDDETDSDEDELPVAYLVERARERRRAARKLERPGMRFNRTMSGKVHVWKRPGYQLPDVGEDAEAERRAELAYVQLQGGGGGGRRRRRSPSRGTSQHEQRGRRR</sequence>
<accession>M3BZ60</accession>
<feature type="compositionally biased region" description="Basic and acidic residues" evidence="1">
    <location>
        <begin position="317"/>
        <end position="326"/>
    </location>
</feature>
<dbReference type="GeneID" id="27902218"/>
<proteinExistence type="predicted"/>
<feature type="region of interest" description="Disordered" evidence="1">
    <location>
        <begin position="201"/>
        <end position="236"/>
    </location>
</feature>
<feature type="region of interest" description="Disordered" evidence="1">
    <location>
        <begin position="1"/>
        <end position="67"/>
    </location>
</feature>
<dbReference type="EMBL" id="KB456263">
    <property type="protein sequence ID" value="EMF13356.1"/>
    <property type="molecule type" value="Genomic_DNA"/>
</dbReference>
<reference evidence="2 3" key="1">
    <citation type="journal article" date="2012" name="PLoS Pathog.">
        <title>Diverse lifestyles and strategies of plant pathogenesis encoded in the genomes of eighteen Dothideomycetes fungi.</title>
        <authorList>
            <person name="Ohm R.A."/>
            <person name="Feau N."/>
            <person name="Henrissat B."/>
            <person name="Schoch C.L."/>
            <person name="Horwitz B.A."/>
            <person name="Barry K.W."/>
            <person name="Condon B.J."/>
            <person name="Copeland A.C."/>
            <person name="Dhillon B."/>
            <person name="Glaser F."/>
            <person name="Hesse C.N."/>
            <person name="Kosti I."/>
            <person name="LaButti K."/>
            <person name="Lindquist E.A."/>
            <person name="Lucas S."/>
            <person name="Salamov A.A."/>
            <person name="Bradshaw R.E."/>
            <person name="Ciuffetti L."/>
            <person name="Hamelin R.C."/>
            <person name="Kema G.H.J."/>
            <person name="Lawrence C."/>
            <person name="Scott J.A."/>
            <person name="Spatafora J.W."/>
            <person name="Turgeon B.G."/>
            <person name="de Wit P.J.G.M."/>
            <person name="Zhong S."/>
            <person name="Goodwin S.B."/>
            <person name="Grigoriev I.V."/>
        </authorList>
    </citation>
    <scope>NUCLEOTIDE SEQUENCE [LARGE SCALE GENOMIC DNA]</scope>
    <source>
        <strain evidence="2 3">SO2202</strain>
    </source>
</reference>
<dbReference type="AlphaFoldDB" id="M3BZ60"/>
<feature type="compositionally biased region" description="Polar residues" evidence="1">
    <location>
        <begin position="137"/>
        <end position="146"/>
    </location>
</feature>
<dbReference type="Proteomes" id="UP000016931">
    <property type="component" value="Unassembled WGS sequence"/>
</dbReference>
<feature type="compositionally biased region" description="Acidic residues" evidence="1">
    <location>
        <begin position="213"/>
        <end position="234"/>
    </location>
</feature>
<dbReference type="OMA" id="QAMPDRW"/>
<dbReference type="OrthoDB" id="3901046at2759"/>
<feature type="region of interest" description="Disordered" evidence="1">
    <location>
        <begin position="137"/>
        <end position="182"/>
    </location>
</feature>
<name>M3BZ60_SPHMS</name>
<dbReference type="eggNOG" id="ENOG502RKK6">
    <property type="taxonomic scope" value="Eukaryota"/>
</dbReference>
<dbReference type="HOGENOM" id="CLU_061620_0_0_1"/>
<protein>
    <submittedName>
        <fullName evidence="2">Uncharacterized protein</fullName>
    </submittedName>
</protein>
<feature type="compositionally biased region" description="Polar residues" evidence="1">
    <location>
        <begin position="8"/>
        <end position="23"/>
    </location>
</feature>
<evidence type="ECO:0000313" key="3">
    <source>
        <dbReference type="Proteomes" id="UP000016931"/>
    </source>
</evidence>